<feature type="transmembrane region" description="Helical" evidence="1">
    <location>
        <begin position="15"/>
        <end position="33"/>
    </location>
</feature>
<keyword evidence="3" id="KW-1185">Reference proteome</keyword>
<dbReference type="EMBL" id="LBHB01000002">
    <property type="protein sequence ID" value="KLE34061.1"/>
    <property type="molecule type" value="Genomic_DNA"/>
</dbReference>
<accession>A0A0G9MTK5</accession>
<dbReference type="Proteomes" id="UP000053464">
    <property type="component" value="Unassembled WGS sequence"/>
</dbReference>
<name>A0A0G9MTK5_9SPHN</name>
<proteinExistence type="predicted"/>
<dbReference type="STRING" id="1581420.AAW00_07135"/>
<organism evidence="2 3">
    <name type="scientific">Aurantiacibacter luteus</name>
    <dbReference type="NCBI Taxonomy" id="1581420"/>
    <lineage>
        <taxon>Bacteria</taxon>
        <taxon>Pseudomonadati</taxon>
        <taxon>Pseudomonadota</taxon>
        <taxon>Alphaproteobacteria</taxon>
        <taxon>Sphingomonadales</taxon>
        <taxon>Erythrobacteraceae</taxon>
        <taxon>Aurantiacibacter</taxon>
    </lineage>
</organism>
<reference evidence="2 3" key="1">
    <citation type="submission" date="2015-04" db="EMBL/GenBank/DDBJ databases">
        <title>The draft genome sequence of Erythrobacter luteus KA37.</title>
        <authorList>
            <person name="Zhuang L."/>
            <person name="Liu Y."/>
            <person name="Shao Z."/>
        </authorList>
    </citation>
    <scope>NUCLEOTIDE SEQUENCE [LARGE SCALE GENOMIC DNA]</scope>
    <source>
        <strain evidence="2 3">KA37</strain>
    </source>
</reference>
<keyword evidence="1" id="KW-1133">Transmembrane helix</keyword>
<dbReference type="AlphaFoldDB" id="A0A0G9MTK5"/>
<evidence type="ECO:0000256" key="1">
    <source>
        <dbReference type="SAM" id="Phobius"/>
    </source>
</evidence>
<keyword evidence="1" id="KW-0472">Membrane</keyword>
<dbReference type="PATRIC" id="fig|1581420.6.peg.1451"/>
<dbReference type="RefSeq" id="WP_047003707.1">
    <property type="nucleotide sequence ID" value="NZ_LBHB01000002.1"/>
</dbReference>
<evidence type="ECO:0000313" key="2">
    <source>
        <dbReference type="EMBL" id="KLE34061.1"/>
    </source>
</evidence>
<sequence length="76" mass="8382">MAATLLTGLASTGRLLRWIGALLILASPVILAVNAERLGEVARQLALGLLAWAALCLFWSLLTVGLRQWIWWADRR</sequence>
<feature type="transmembrane region" description="Helical" evidence="1">
    <location>
        <begin position="45"/>
        <end position="70"/>
    </location>
</feature>
<protein>
    <submittedName>
        <fullName evidence="2">Uncharacterized protein</fullName>
    </submittedName>
</protein>
<gene>
    <name evidence="2" type="ORF">AAW00_07135</name>
</gene>
<evidence type="ECO:0000313" key="3">
    <source>
        <dbReference type="Proteomes" id="UP000053464"/>
    </source>
</evidence>
<comment type="caution">
    <text evidence="2">The sequence shown here is derived from an EMBL/GenBank/DDBJ whole genome shotgun (WGS) entry which is preliminary data.</text>
</comment>
<keyword evidence="1" id="KW-0812">Transmembrane</keyword>